<dbReference type="InterPro" id="IPR014729">
    <property type="entry name" value="Rossmann-like_a/b/a_fold"/>
</dbReference>
<dbReference type="AlphaFoldDB" id="A0A1C7EN05"/>
<dbReference type="Pfam" id="PF01171">
    <property type="entry name" value="ATP_bind_3"/>
    <property type="match status" value="1"/>
</dbReference>
<evidence type="ECO:0000256" key="5">
    <source>
        <dbReference type="ARBA" id="ARBA00022741"/>
    </source>
</evidence>
<sequence length="470" mass="53909">MKDFQALLMQHMNKHQLLQTGDKVLIGCSGGIDSMVLLYFLNSIKADLGISVAAVHVDHMLRGEESDKDRLFTEKIAKQWGIECFSRAIPIPAILEKKGGNKQQVCRTERYSYFLEVMKQTGATKFATAHHADDQLETILMSGVRGSLQDGSFGMLASRPFGNGRLIRPLLAVVKEQISAYAKSLNIPYREDSSNAEATYTRNRLRQNVLPLLKEENSKVSQHFVELAEDMQQDQQFLQELAQQKLQQLIRIENDQIVLSAKSFRVEAHALQKRMVLLLLNYLYNPKQVPLTRQLVEQMREMMQSSSGTVFLHLPQHYIAIRQYDTVLLGRQSREPVTDPEPINITADWTPVYGGRRYKVVPTVQQEQSENLATWYFQAPKNANFFLRSRKPGDRILLTGMNHPKKLSRLMIDEKIPVPMRESWPVITTDKNELLLVPGLRSSALVSRQKRDGDNWVLIEQLLYNENKEY</sequence>
<dbReference type="NCBIfam" id="TIGR02433">
    <property type="entry name" value="lysidine_TilS_C"/>
    <property type="match status" value="1"/>
</dbReference>
<comment type="function">
    <text evidence="8">Ligates lysine onto the cytidine present at position 34 of the AUA codon-specific tRNA(Ile) that contains the anticodon CAU, in an ATP-dependent manner. Cytidine is converted to lysidine, thus changing the amino acid specificity of the tRNA from methionine to isoleucine.</text>
</comment>
<dbReference type="EC" id="6.3.4.19" evidence="8"/>
<evidence type="ECO:0000256" key="2">
    <source>
        <dbReference type="ARBA" id="ARBA00022490"/>
    </source>
</evidence>
<dbReference type="SMART" id="SM00977">
    <property type="entry name" value="TilS_C"/>
    <property type="match status" value="1"/>
</dbReference>
<dbReference type="GO" id="GO:0006400">
    <property type="term" value="P:tRNA modification"/>
    <property type="evidence" value="ECO:0007669"/>
    <property type="project" value="UniProtKB-UniRule"/>
</dbReference>
<dbReference type="InterPro" id="IPR012094">
    <property type="entry name" value="tRNA_Ile_lys_synt"/>
</dbReference>
<dbReference type="Proteomes" id="UP000092495">
    <property type="component" value="Chromosome"/>
</dbReference>
<dbReference type="OrthoDB" id="9807403at2"/>
<dbReference type="Pfam" id="PF11734">
    <property type="entry name" value="TilS_C"/>
    <property type="match status" value="1"/>
</dbReference>
<dbReference type="PANTHER" id="PTHR43033:SF1">
    <property type="entry name" value="TRNA(ILE)-LYSIDINE SYNTHASE-RELATED"/>
    <property type="match status" value="1"/>
</dbReference>
<dbReference type="GO" id="GO:0005524">
    <property type="term" value="F:ATP binding"/>
    <property type="evidence" value="ECO:0007669"/>
    <property type="project" value="UniProtKB-UniRule"/>
</dbReference>
<evidence type="ECO:0000313" key="11">
    <source>
        <dbReference type="Proteomes" id="UP000092495"/>
    </source>
</evidence>
<comment type="catalytic activity">
    <reaction evidence="7 8">
        <text>cytidine(34) in tRNA(Ile2) + L-lysine + ATP = lysidine(34) in tRNA(Ile2) + AMP + diphosphate + H(+)</text>
        <dbReference type="Rhea" id="RHEA:43744"/>
        <dbReference type="Rhea" id="RHEA-COMP:10625"/>
        <dbReference type="Rhea" id="RHEA-COMP:10670"/>
        <dbReference type="ChEBI" id="CHEBI:15378"/>
        <dbReference type="ChEBI" id="CHEBI:30616"/>
        <dbReference type="ChEBI" id="CHEBI:32551"/>
        <dbReference type="ChEBI" id="CHEBI:33019"/>
        <dbReference type="ChEBI" id="CHEBI:82748"/>
        <dbReference type="ChEBI" id="CHEBI:83665"/>
        <dbReference type="ChEBI" id="CHEBI:456215"/>
        <dbReference type="EC" id="6.3.4.19"/>
    </reaction>
</comment>
<keyword evidence="3 8" id="KW-0436">Ligase</keyword>
<dbReference type="SUPFAM" id="SSF56037">
    <property type="entry name" value="PheT/TilS domain"/>
    <property type="match status" value="1"/>
</dbReference>
<keyword evidence="6 8" id="KW-0067">ATP-binding</keyword>
<dbReference type="PANTHER" id="PTHR43033">
    <property type="entry name" value="TRNA(ILE)-LYSIDINE SYNTHASE-RELATED"/>
    <property type="match status" value="1"/>
</dbReference>
<dbReference type="HAMAP" id="MF_01161">
    <property type="entry name" value="tRNA_Ile_lys_synt"/>
    <property type="match status" value="1"/>
</dbReference>
<keyword evidence="11" id="KW-1185">Reference proteome</keyword>
<dbReference type="GO" id="GO:0005737">
    <property type="term" value="C:cytoplasm"/>
    <property type="evidence" value="ECO:0007669"/>
    <property type="project" value="UniProtKB-SubCell"/>
</dbReference>
<organism evidence="10 11">
    <name type="scientific">Planococcus donghaensis</name>
    <dbReference type="NCBI Taxonomy" id="414778"/>
    <lineage>
        <taxon>Bacteria</taxon>
        <taxon>Bacillati</taxon>
        <taxon>Bacillota</taxon>
        <taxon>Bacilli</taxon>
        <taxon>Bacillales</taxon>
        <taxon>Caryophanaceae</taxon>
        <taxon>Planococcus</taxon>
    </lineage>
</organism>
<evidence type="ECO:0000256" key="3">
    <source>
        <dbReference type="ARBA" id="ARBA00022598"/>
    </source>
</evidence>
<dbReference type="NCBIfam" id="TIGR02432">
    <property type="entry name" value="lysidine_TilS_N"/>
    <property type="match status" value="1"/>
</dbReference>
<evidence type="ECO:0000259" key="9">
    <source>
        <dbReference type="SMART" id="SM00977"/>
    </source>
</evidence>
<evidence type="ECO:0000256" key="7">
    <source>
        <dbReference type="ARBA" id="ARBA00048539"/>
    </source>
</evidence>
<evidence type="ECO:0000313" key="10">
    <source>
        <dbReference type="EMBL" id="ANU24712.1"/>
    </source>
</evidence>
<evidence type="ECO:0000256" key="1">
    <source>
        <dbReference type="ARBA" id="ARBA00004496"/>
    </source>
</evidence>
<dbReference type="STRING" id="414778.BCM40_15805"/>
<dbReference type="SUPFAM" id="SSF82829">
    <property type="entry name" value="MesJ substrate recognition domain-like"/>
    <property type="match status" value="1"/>
</dbReference>
<comment type="subcellular location">
    <subcellularLocation>
        <location evidence="1 8">Cytoplasm</location>
    </subcellularLocation>
</comment>
<dbReference type="KEGG" id="pdg:BCM40_15805"/>
<dbReference type="InterPro" id="IPR012796">
    <property type="entry name" value="Lysidine-tRNA-synth_C"/>
</dbReference>
<comment type="similarity">
    <text evidence="8">Belongs to the tRNA(Ile)-lysidine synthase family.</text>
</comment>
<gene>
    <name evidence="8" type="primary">tilS</name>
    <name evidence="10" type="ORF">BCM40_15805</name>
</gene>
<protein>
    <recommendedName>
        <fullName evidence="8">tRNA(Ile)-lysidine synthase</fullName>
        <ecNumber evidence="8">6.3.4.19</ecNumber>
    </recommendedName>
    <alternativeName>
        <fullName evidence="8">tRNA(Ile)-2-lysyl-cytidine synthase</fullName>
    </alternativeName>
    <alternativeName>
        <fullName evidence="8">tRNA(Ile)-lysidine synthetase</fullName>
    </alternativeName>
</protein>
<evidence type="ECO:0000256" key="8">
    <source>
        <dbReference type="HAMAP-Rule" id="MF_01161"/>
    </source>
</evidence>
<dbReference type="InterPro" id="IPR012795">
    <property type="entry name" value="tRNA_Ile_lys_synt_N"/>
</dbReference>
<dbReference type="EMBL" id="CP016543">
    <property type="protein sequence ID" value="ANU24712.1"/>
    <property type="molecule type" value="Genomic_DNA"/>
</dbReference>
<dbReference type="InterPro" id="IPR011063">
    <property type="entry name" value="TilS/TtcA_N"/>
</dbReference>
<accession>A0A1C7EN05</accession>
<dbReference type="CDD" id="cd01992">
    <property type="entry name" value="TilS_N"/>
    <property type="match status" value="1"/>
</dbReference>
<name>A0A1C7EN05_9BACL</name>
<dbReference type="Gene3D" id="3.30.465.60">
    <property type="match status" value="1"/>
</dbReference>
<dbReference type="RefSeq" id="WP_065527600.1">
    <property type="nucleotide sequence ID" value="NZ_CP016543.2"/>
</dbReference>
<evidence type="ECO:0000256" key="4">
    <source>
        <dbReference type="ARBA" id="ARBA00022694"/>
    </source>
</evidence>
<feature type="domain" description="Lysidine-tRNA(Ile) synthetase C-terminal" evidence="9">
    <location>
        <begin position="385"/>
        <end position="456"/>
    </location>
</feature>
<reference evidence="10" key="1">
    <citation type="submission" date="2016-10" db="EMBL/GenBank/DDBJ databases">
        <authorList>
            <person name="See-Too W.S."/>
        </authorList>
    </citation>
    <scope>NUCLEOTIDE SEQUENCE</scope>
    <source>
        <strain evidence="10">DSM 22276</strain>
    </source>
</reference>
<dbReference type="SUPFAM" id="SSF52402">
    <property type="entry name" value="Adenine nucleotide alpha hydrolases-like"/>
    <property type="match status" value="1"/>
</dbReference>
<dbReference type="GO" id="GO:0032267">
    <property type="term" value="F:tRNA(Ile)-lysidine synthase activity"/>
    <property type="evidence" value="ECO:0007669"/>
    <property type="project" value="UniProtKB-EC"/>
</dbReference>
<dbReference type="Gene3D" id="3.40.50.620">
    <property type="entry name" value="HUPs"/>
    <property type="match status" value="1"/>
</dbReference>
<feature type="binding site" evidence="8">
    <location>
        <begin position="29"/>
        <end position="34"/>
    </location>
    <ligand>
        <name>ATP</name>
        <dbReference type="ChEBI" id="CHEBI:30616"/>
    </ligand>
</feature>
<comment type="domain">
    <text evidence="8">The N-terminal region contains the highly conserved SGGXDS motif, predicted to be a P-loop motif involved in ATP binding.</text>
</comment>
<proteinExistence type="inferred from homology"/>
<keyword evidence="5 8" id="KW-0547">Nucleotide-binding</keyword>
<keyword evidence="4 8" id="KW-0819">tRNA processing</keyword>
<evidence type="ECO:0000256" key="6">
    <source>
        <dbReference type="ARBA" id="ARBA00022840"/>
    </source>
</evidence>
<keyword evidence="2 8" id="KW-0963">Cytoplasm</keyword>